<accession>D9SNN3</accession>
<protein>
    <submittedName>
        <fullName evidence="1">Uncharacterized protein</fullName>
    </submittedName>
</protein>
<dbReference type="eggNOG" id="ENOG5033160">
    <property type="taxonomic scope" value="Bacteria"/>
</dbReference>
<proteinExistence type="predicted"/>
<dbReference type="RefSeq" id="WP_010075359.1">
    <property type="nucleotide sequence ID" value="NC_014393.1"/>
</dbReference>
<dbReference type="Proteomes" id="UP000002730">
    <property type="component" value="Chromosome"/>
</dbReference>
<sequence length="155" mass="17519">MRCEYIDKLINACAFVPDYKDNIGKVTKIYLKTGGCFVTRYSMRKVIDDFCTINLTDINKLRKLSAELIGGKNLKPIYVRKGVVMIPIKTTKPLVDGDKCFAYVNLHCIDDLYMDESIIRLNNGEEICYVESANAVKLRLAEGTILQNKVTLKGV</sequence>
<dbReference type="STRING" id="573061.Clocel_0115"/>
<dbReference type="OrthoDB" id="2374476at2"/>
<name>D9SNN3_CLOC7</name>
<organism evidence="1 2">
    <name type="scientific">Clostridium cellulovorans (strain ATCC 35296 / DSM 3052 / OCM 3 / 743B)</name>
    <dbReference type="NCBI Taxonomy" id="573061"/>
    <lineage>
        <taxon>Bacteria</taxon>
        <taxon>Bacillati</taxon>
        <taxon>Bacillota</taxon>
        <taxon>Clostridia</taxon>
        <taxon>Eubacteriales</taxon>
        <taxon>Clostridiaceae</taxon>
        <taxon>Clostridium</taxon>
    </lineage>
</organism>
<dbReference type="EMBL" id="CP002160">
    <property type="protein sequence ID" value="ADL49904.1"/>
    <property type="molecule type" value="Genomic_DNA"/>
</dbReference>
<evidence type="ECO:0000313" key="1">
    <source>
        <dbReference type="EMBL" id="ADL49904.1"/>
    </source>
</evidence>
<reference evidence="1 2" key="1">
    <citation type="submission" date="2010-08" db="EMBL/GenBank/DDBJ databases">
        <title>Complete sequence of Clostridium cellulovorans 743B.</title>
        <authorList>
            <consortium name="US DOE Joint Genome Institute"/>
            <person name="Lucas S."/>
            <person name="Copeland A."/>
            <person name="Lapidus A."/>
            <person name="Cheng J.-F."/>
            <person name="Bruce D."/>
            <person name="Goodwin L."/>
            <person name="Pitluck S."/>
            <person name="Chertkov O."/>
            <person name="Detter J.C."/>
            <person name="Han C."/>
            <person name="Tapia R."/>
            <person name="Land M."/>
            <person name="Hauser L."/>
            <person name="Chang Y.-J."/>
            <person name="Jeffries C."/>
            <person name="Kyrpides N."/>
            <person name="Ivanova N."/>
            <person name="Mikhailova N."/>
            <person name="Hemme C.L."/>
            <person name="Woyke T."/>
        </authorList>
    </citation>
    <scope>NUCLEOTIDE SEQUENCE [LARGE SCALE GENOMIC DNA]</scope>
    <source>
        <strain evidence="2">ATCC 35296 / DSM 3052 / OCM 3 / 743B</strain>
    </source>
</reference>
<keyword evidence="2" id="KW-1185">Reference proteome</keyword>
<gene>
    <name evidence="1" type="ordered locus">Clocel_0115</name>
</gene>
<dbReference type="HOGENOM" id="CLU_1764820_0_0_9"/>
<evidence type="ECO:0000313" key="2">
    <source>
        <dbReference type="Proteomes" id="UP000002730"/>
    </source>
</evidence>
<dbReference type="KEGG" id="ccb:Clocel_0115"/>
<dbReference type="AlphaFoldDB" id="D9SNN3"/>